<dbReference type="PANTHER" id="PTHR12283">
    <property type="entry name" value="GLUTAMINYL-PEPTIDE CYCLOTRANSFERASE"/>
    <property type="match status" value="1"/>
</dbReference>
<dbReference type="HOGENOM" id="CLU_045003_1_0_1"/>
<dbReference type="FunCoup" id="B3M3Z1">
    <property type="interactions" value="3"/>
</dbReference>
<sequence>MCLGIVRDVRTVGRNGTLRYEPKELTLEQMQLISDLYDVGDLKKTVRKISIERVPGSPGHSKVRDYIRDSLVDLRWKVEFDIFTEEVPILGSVTFHNIIARHNPHAKRILMLGCHYDSKYFKEFKFEGATDSAVSCALLLNMARALHGEILRNEIGLMLVFFDGEEAIQKWSNKDSLYGARHLAEVWEKEGILDRIDLFLLLDLIGAKDLTFNSLIPRTHNWFQRLVQLEDQLIKTGILKTNRTIFKFITGSDPKDDHIPFAKRQVPVIHLIAADYPAFWHLPEDVEENVDYNTTEQVGLVLKMFVMEYLLSAPTFKPHYVSSNSNGADVLKNYLPLLLGICGLILVLIYRKLNMYRK</sequence>
<protein>
    <recommendedName>
        <fullName evidence="3">glutaminyl-peptide cyclotransferase</fullName>
        <ecNumber evidence="3">2.3.2.5</ecNumber>
    </recommendedName>
</protein>
<organism evidence="8 9">
    <name type="scientific">Drosophila ananassae</name>
    <name type="common">Fruit fly</name>
    <dbReference type="NCBI Taxonomy" id="7217"/>
    <lineage>
        <taxon>Eukaryota</taxon>
        <taxon>Metazoa</taxon>
        <taxon>Ecdysozoa</taxon>
        <taxon>Arthropoda</taxon>
        <taxon>Hexapoda</taxon>
        <taxon>Insecta</taxon>
        <taxon>Pterygota</taxon>
        <taxon>Neoptera</taxon>
        <taxon>Endopterygota</taxon>
        <taxon>Diptera</taxon>
        <taxon>Brachycera</taxon>
        <taxon>Muscomorpha</taxon>
        <taxon>Ephydroidea</taxon>
        <taxon>Drosophilidae</taxon>
        <taxon>Drosophila</taxon>
        <taxon>Sophophora</taxon>
    </lineage>
</organism>
<evidence type="ECO:0000256" key="2">
    <source>
        <dbReference type="ARBA" id="ARBA00006014"/>
    </source>
</evidence>
<feature type="transmembrane region" description="Helical" evidence="6">
    <location>
        <begin position="333"/>
        <end position="350"/>
    </location>
</feature>
<comment type="similarity">
    <text evidence="2">Belongs to the glutaminyl-peptide cyclotransferase family.</text>
</comment>
<dbReference type="GO" id="GO:0016603">
    <property type="term" value="F:glutaminyl-peptide cyclotransferase activity"/>
    <property type="evidence" value="ECO:0007669"/>
    <property type="project" value="UniProtKB-EC"/>
</dbReference>
<keyword evidence="4" id="KW-0808">Transferase</keyword>
<reference evidence="8 9" key="1">
    <citation type="journal article" date="2007" name="Nature">
        <title>Evolution of genes and genomes on the Drosophila phylogeny.</title>
        <authorList>
            <consortium name="Drosophila 12 Genomes Consortium"/>
            <person name="Clark A.G."/>
            <person name="Eisen M.B."/>
            <person name="Smith D.R."/>
            <person name="Bergman C.M."/>
            <person name="Oliver B."/>
            <person name="Markow T.A."/>
            <person name="Kaufman T.C."/>
            <person name="Kellis M."/>
            <person name="Gelbart W."/>
            <person name="Iyer V.N."/>
            <person name="Pollard D.A."/>
            <person name="Sackton T.B."/>
            <person name="Larracuente A.M."/>
            <person name="Singh N.D."/>
            <person name="Abad J.P."/>
            <person name="Abt D.N."/>
            <person name="Adryan B."/>
            <person name="Aguade M."/>
            <person name="Akashi H."/>
            <person name="Anderson W.W."/>
            <person name="Aquadro C.F."/>
            <person name="Ardell D.H."/>
            <person name="Arguello R."/>
            <person name="Artieri C.G."/>
            <person name="Barbash D.A."/>
            <person name="Barker D."/>
            <person name="Barsanti P."/>
            <person name="Batterham P."/>
            <person name="Batzoglou S."/>
            <person name="Begun D."/>
            <person name="Bhutkar A."/>
            <person name="Blanco E."/>
            <person name="Bosak S.A."/>
            <person name="Bradley R.K."/>
            <person name="Brand A.D."/>
            <person name="Brent M.R."/>
            <person name="Brooks A.N."/>
            <person name="Brown R.H."/>
            <person name="Butlin R.K."/>
            <person name="Caggese C."/>
            <person name="Calvi B.R."/>
            <person name="Bernardo de Carvalho A."/>
            <person name="Caspi A."/>
            <person name="Castrezana S."/>
            <person name="Celniker S.E."/>
            <person name="Chang J.L."/>
            <person name="Chapple C."/>
            <person name="Chatterji S."/>
            <person name="Chinwalla A."/>
            <person name="Civetta A."/>
            <person name="Clifton S.W."/>
            <person name="Comeron J.M."/>
            <person name="Costello J.C."/>
            <person name="Coyne J.A."/>
            <person name="Daub J."/>
            <person name="David R.G."/>
            <person name="Delcher A.L."/>
            <person name="Delehaunty K."/>
            <person name="Do C.B."/>
            <person name="Ebling H."/>
            <person name="Edwards K."/>
            <person name="Eickbush T."/>
            <person name="Evans J.D."/>
            <person name="Filipski A."/>
            <person name="Findeiss S."/>
            <person name="Freyhult E."/>
            <person name="Fulton L."/>
            <person name="Fulton R."/>
            <person name="Garcia A.C."/>
            <person name="Gardiner A."/>
            <person name="Garfield D.A."/>
            <person name="Garvin B.E."/>
            <person name="Gibson G."/>
            <person name="Gilbert D."/>
            <person name="Gnerre S."/>
            <person name="Godfrey J."/>
            <person name="Good R."/>
            <person name="Gotea V."/>
            <person name="Gravely B."/>
            <person name="Greenberg A.J."/>
            <person name="Griffiths-Jones S."/>
            <person name="Gross S."/>
            <person name="Guigo R."/>
            <person name="Gustafson E.A."/>
            <person name="Haerty W."/>
            <person name="Hahn M.W."/>
            <person name="Halligan D.L."/>
            <person name="Halpern A.L."/>
            <person name="Halter G.M."/>
            <person name="Han M.V."/>
            <person name="Heger A."/>
            <person name="Hillier L."/>
            <person name="Hinrichs A.S."/>
            <person name="Holmes I."/>
            <person name="Hoskins R.A."/>
            <person name="Hubisz M.J."/>
            <person name="Hultmark D."/>
            <person name="Huntley M.A."/>
            <person name="Jaffe D.B."/>
            <person name="Jagadeeshan S."/>
            <person name="Jeck W.R."/>
            <person name="Johnson J."/>
            <person name="Jones C.D."/>
            <person name="Jordan W.C."/>
            <person name="Karpen G.H."/>
            <person name="Kataoka E."/>
            <person name="Keightley P.D."/>
            <person name="Kheradpour P."/>
            <person name="Kirkness E.F."/>
            <person name="Koerich L.B."/>
            <person name="Kristiansen K."/>
            <person name="Kudrna D."/>
            <person name="Kulathinal R.J."/>
            <person name="Kumar S."/>
            <person name="Kwok R."/>
            <person name="Lander E."/>
            <person name="Langley C.H."/>
            <person name="Lapoint R."/>
            <person name="Lazzaro B.P."/>
            <person name="Lee S.J."/>
            <person name="Levesque L."/>
            <person name="Li R."/>
            <person name="Lin C.F."/>
            <person name="Lin M.F."/>
            <person name="Lindblad-Toh K."/>
            <person name="Llopart A."/>
            <person name="Long M."/>
            <person name="Low L."/>
            <person name="Lozovsky E."/>
            <person name="Lu J."/>
            <person name="Luo M."/>
            <person name="Machado C.A."/>
            <person name="Makalowski W."/>
            <person name="Marzo M."/>
            <person name="Matsuda M."/>
            <person name="Matzkin L."/>
            <person name="McAllister B."/>
            <person name="McBride C.S."/>
            <person name="McKernan B."/>
            <person name="McKernan K."/>
            <person name="Mendez-Lago M."/>
            <person name="Minx P."/>
            <person name="Mollenhauer M.U."/>
            <person name="Montooth K."/>
            <person name="Mount S.M."/>
            <person name="Mu X."/>
            <person name="Myers E."/>
            <person name="Negre B."/>
            <person name="Newfeld S."/>
            <person name="Nielsen R."/>
            <person name="Noor M.A."/>
            <person name="O'Grady P."/>
            <person name="Pachter L."/>
            <person name="Papaceit M."/>
            <person name="Parisi M.J."/>
            <person name="Parisi M."/>
            <person name="Parts L."/>
            <person name="Pedersen J.S."/>
            <person name="Pesole G."/>
            <person name="Phillippy A.M."/>
            <person name="Ponting C.P."/>
            <person name="Pop M."/>
            <person name="Porcelli D."/>
            <person name="Powell J.R."/>
            <person name="Prohaska S."/>
            <person name="Pruitt K."/>
            <person name="Puig M."/>
            <person name="Quesneville H."/>
            <person name="Ram K.R."/>
            <person name="Rand D."/>
            <person name="Rasmussen M.D."/>
            <person name="Reed L.K."/>
            <person name="Reenan R."/>
            <person name="Reily A."/>
            <person name="Remington K.A."/>
            <person name="Rieger T.T."/>
            <person name="Ritchie M.G."/>
            <person name="Robin C."/>
            <person name="Rogers Y.H."/>
            <person name="Rohde C."/>
            <person name="Rozas J."/>
            <person name="Rubenfield M.J."/>
            <person name="Ruiz A."/>
            <person name="Russo S."/>
            <person name="Salzberg S.L."/>
            <person name="Sanchez-Gracia A."/>
            <person name="Saranga D.J."/>
            <person name="Sato H."/>
            <person name="Schaeffer S.W."/>
            <person name="Schatz M.C."/>
            <person name="Schlenke T."/>
            <person name="Schwartz R."/>
            <person name="Segarra C."/>
            <person name="Singh R.S."/>
            <person name="Sirot L."/>
            <person name="Sirota M."/>
            <person name="Sisneros N.B."/>
            <person name="Smith C.D."/>
            <person name="Smith T.F."/>
            <person name="Spieth J."/>
            <person name="Stage D.E."/>
            <person name="Stark A."/>
            <person name="Stephan W."/>
            <person name="Strausberg R.L."/>
            <person name="Strempel S."/>
            <person name="Sturgill D."/>
            <person name="Sutton G."/>
            <person name="Sutton G.G."/>
            <person name="Tao W."/>
            <person name="Teichmann S."/>
            <person name="Tobari Y.N."/>
            <person name="Tomimura Y."/>
            <person name="Tsolas J.M."/>
            <person name="Valente V.L."/>
            <person name="Venter E."/>
            <person name="Venter J.C."/>
            <person name="Vicario S."/>
            <person name="Vieira F.G."/>
            <person name="Vilella A.J."/>
            <person name="Villasante A."/>
            <person name="Walenz B."/>
            <person name="Wang J."/>
            <person name="Wasserman M."/>
            <person name="Watts T."/>
            <person name="Wilson D."/>
            <person name="Wilson R.K."/>
            <person name="Wing R.A."/>
            <person name="Wolfner M.F."/>
            <person name="Wong A."/>
            <person name="Wong G.K."/>
            <person name="Wu C.I."/>
            <person name="Wu G."/>
            <person name="Yamamoto D."/>
            <person name="Yang H.P."/>
            <person name="Yang S.P."/>
            <person name="Yorke J.A."/>
            <person name="Yoshida K."/>
            <person name="Zdobnov E."/>
            <person name="Zhang P."/>
            <person name="Zhang Y."/>
            <person name="Zimin A.V."/>
            <person name="Baldwin J."/>
            <person name="Abdouelleil A."/>
            <person name="Abdulkadir J."/>
            <person name="Abebe A."/>
            <person name="Abera B."/>
            <person name="Abreu J."/>
            <person name="Acer S.C."/>
            <person name="Aftuck L."/>
            <person name="Alexander A."/>
            <person name="An P."/>
            <person name="Anderson E."/>
            <person name="Anderson S."/>
            <person name="Arachi H."/>
            <person name="Azer M."/>
            <person name="Bachantsang P."/>
            <person name="Barry A."/>
            <person name="Bayul T."/>
            <person name="Berlin A."/>
            <person name="Bessette D."/>
            <person name="Bloom T."/>
            <person name="Blye J."/>
            <person name="Boguslavskiy L."/>
            <person name="Bonnet C."/>
            <person name="Boukhgalter B."/>
            <person name="Bourzgui I."/>
            <person name="Brown A."/>
            <person name="Cahill P."/>
            <person name="Channer S."/>
            <person name="Cheshatsang Y."/>
            <person name="Chuda L."/>
            <person name="Citroen M."/>
            <person name="Collymore A."/>
            <person name="Cooke P."/>
            <person name="Costello M."/>
            <person name="D'Aco K."/>
            <person name="Daza R."/>
            <person name="De Haan G."/>
            <person name="DeGray S."/>
            <person name="DeMaso C."/>
            <person name="Dhargay N."/>
            <person name="Dooley K."/>
            <person name="Dooley E."/>
            <person name="Doricent M."/>
            <person name="Dorje P."/>
            <person name="Dorjee K."/>
            <person name="Dupes A."/>
            <person name="Elong R."/>
            <person name="Falk J."/>
            <person name="Farina A."/>
            <person name="Faro S."/>
            <person name="Ferguson D."/>
            <person name="Fisher S."/>
            <person name="Foley C.D."/>
            <person name="Franke A."/>
            <person name="Friedrich D."/>
            <person name="Gadbois L."/>
            <person name="Gearin G."/>
            <person name="Gearin C.R."/>
            <person name="Giannoukos G."/>
            <person name="Goode T."/>
            <person name="Graham J."/>
            <person name="Grandbois E."/>
            <person name="Grewal S."/>
            <person name="Gyaltsen K."/>
            <person name="Hafez N."/>
            <person name="Hagos B."/>
            <person name="Hall J."/>
            <person name="Henson C."/>
            <person name="Hollinger A."/>
            <person name="Honan T."/>
            <person name="Huard M.D."/>
            <person name="Hughes L."/>
            <person name="Hurhula B."/>
            <person name="Husby M.E."/>
            <person name="Kamat A."/>
            <person name="Kanga B."/>
            <person name="Kashin S."/>
            <person name="Khazanovich D."/>
            <person name="Kisner P."/>
            <person name="Lance K."/>
            <person name="Lara M."/>
            <person name="Lee W."/>
            <person name="Lennon N."/>
            <person name="Letendre F."/>
            <person name="LeVine R."/>
            <person name="Lipovsky A."/>
            <person name="Liu X."/>
            <person name="Liu J."/>
            <person name="Liu S."/>
            <person name="Lokyitsang T."/>
            <person name="Lokyitsang Y."/>
            <person name="Lubonja R."/>
            <person name="Lui A."/>
            <person name="MacDonald P."/>
            <person name="Magnisalis V."/>
            <person name="Maru K."/>
            <person name="Matthews C."/>
            <person name="McCusker W."/>
            <person name="McDonough S."/>
            <person name="Mehta T."/>
            <person name="Meldrim J."/>
            <person name="Meneus L."/>
            <person name="Mihai O."/>
            <person name="Mihalev A."/>
            <person name="Mihova T."/>
            <person name="Mittelman R."/>
            <person name="Mlenga V."/>
            <person name="Montmayeur A."/>
            <person name="Mulrain L."/>
            <person name="Navidi A."/>
            <person name="Naylor J."/>
            <person name="Negash T."/>
            <person name="Nguyen T."/>
            <person name="Nguyen N."/>
            <person name="Nicol R."/>
            <person name="Norbu C."/>
            <person name="Norbu N."/>
            <person name="Novod N."/>
            <person name="O'Neill B."/>
            <person name="Osman S."/>
            <person name="Markiewicz E."/>
            <person name="Oyono O.L."/>
            <person name="Patti C."/>
            <person name="Phunkhang P."/>
            <person name="Pierre F."/>
            <person name="Priest M."/>
            <person name="Raghuraman S."/>
            <person name="Rege F."/>
            <person name="Reyes R."/>
            <person name="Rise C."/>
            <person name="Rogov P."/>
            <person name="Ross K."/>
            <person name="Ryan E."/>
            <person name="Settipalli S."/>
            <person name="Shea T."/>
            <person name="Sherpa N."/>
            <person name="Shi L."/>
            <person name="Shih D."/>
            <person name="Sparrow T."/>
            <person name="Spaulding J."/>
            <person name="Stalker J."/>
            <person name="Stange-Thomann N."/>
            <person name="Stavropoulos S."/>
            <person name="Stone C."/>
            <person name="Strader C."/>
            <person name="Tesfaye S."/>
            <person name="Thomson T."/>
            <person name="Thoulutsang Y."/>
            <person name="Thoulutsang D."/>
            <person name="Topham K."/>
            <person name="Topping I."/>
            <person name="Tsamla T."/>
            <person name="Vassiliev H."/>
            <person name="Vo A."/>
            <person name="Wangchuk T."/>
            <person name="Wangdi T."/>
            <person name="Weiand M."/>
            <person name="Wilkinson J."/>
            <person name="Wilson A."/>
            <person name="Yadav S."/>
            <person name="Young G."/>
            <person name="Yu Q."/>
            <person name="Zembek L."/>
            <person name="Zhong D."/>
            <person name="Zimmer A."/>
            <person name="Zwirko Z."/>
            <person name="Jaffe D.B."/>
            <person name="Alvarez P."/>
            <person name="Brockman W."/>
            <person name="Butler J."/>
            <person name="Chin C."/>
            <person name="Gnerre S."/>
            <person name="Grabherr M."/>
            <person name="Kleber M."/>
            <person name="Mauceli E."/>
            <person name="MacCallum I."/>
        </authorList>
    </citation>
    <scope>NUCLEOTIDE SEQUENCE [LARGE SCALE GENOMIC DNA]</scope>
    <source>
        <strain evidence="9">Tucson 14024-0371.13</strain>
    </source>
</reference>
<evidence type="ECO:0000259" key="7">
    <source>
        <dbReference type="Pfam" id="PF04389"/>
    </source>
</evidence>
<dbReference type="STRING" id="7217.B3M3Z1"/>
<dbReference type="EC" id="2.3.2.5" evidence="3"/>
<name>B3M3Z1_DROAN</name>
<dbReference type="SMR" id="B3M3Z1"/>
<accession>B3M3Z1</accession>
<proteinExistence type="inferred from homology"/>
<keyword evidence="5" id="KW-0012">Acyltransferase</keyword>
<dbReference type="OrthoDB" id="3907302at2759"/>
<evidence type="ECO:0000256" key="6">
    <source>
        <dbReference type="SAM" id="Phobius"/>
    </source>
</evidence>
<evidence type="ECO:0000256" key="4">
    <source>
        <dbReference type="ARBA" id="ARBA00022679"/>
    </source>
</evidence>
<dbReference type="EMBL" id="CH902618">
    <property type="protein sequence ID" value="EDV39325.2"/>
    <property type="molecule type" value="Genomic_DNA"/>
</dbReference>
<dbReference type="Gene3D" id="3.40.630.10">
    <property type="entry name" value="Zn peptidases"/>
    <property type="match status" value="1"/>
</dbReference>
<keyword evidence="6" id="KW-0472">Membrane</keyword>
<keyword evidence="6" id="KW-0812">Transmembrane</keyword>
<dbReference type="GO" id="GO:0008270">
    <property type="term" value="F:zinc ion binding"/>
    <property type="evidence" value="ECO:0007669"/>
    <property type="project" value="TreeGrafter"/>
</dbReference>
<dbReference type="Proteomes" id="UP000007801">
    <property type="component" value="Unassembled WGS sequence"/>
</dbReference>
<evidence type="ECO:0000313" key="8">
    <source>
        <dbReference type="EMBL" id="EDV39325.2"/>
    </source>
</evidence>
<evidence type="ECO:0000313" key="9">
    <source>
        <dbReference type="Proteomes" id="UP000007801"/>
    </source>
</evidence>
<dbReference type="SUPFAM" id="SSF53187">
    <property type="entry name" value="Zn-dependent exopeptidases"/>
    <property type="match status" value="1"/>
</dbReference>
<dbReference type="PANTHER" id="PTHR12283:SF6">
    <property type="entry name" value="GLUTAMINYL-PEPTIDE CYCLOTRANSFERASE-RELATED"/>
    <property type="match status" value="1"/>
</dbReference>
<dbReference type="InParanoid" id="B3M3Z1"/>
<keyword evidence="6" id="KW-1133">Transmembrane helix</keyword>
<evidence type="ECO:0000256" key="1">
    <source>
        <dbReference type="ARBA" id="ARBA00000001"/>
    </source>
</evidence>
<dbReference type="AlphaFoldDB" id="B3M3Z1"/>
<gene>
    <name evidence="8" type="primary">Dana\GF24557</name>
    <name evidence="8" type="synonym">dana_GLEANR_9271</name>
    <name evidence="8" type="ORF">GF24557</name>
</gene>
<dbReference type="eggNOG" id="KOG3946">
    <property type="taxonomic scope" value="Eukaryota"/>
</dbReference>
<keyword evidence="9" id="KW-1185">Reference proteome</keyword>
<dbReference type="GO" id="GO:0050829">
    <property type="term" value="P:defense response to Gram-negative bacterium"/>
    <property type="evidence" value="ECO:0007669"/>
    <property type="project" value="EnsemblMetazoa"/>
</dbReference>
<evidence type="ECO:0000256" key="3">
    <source>
        <dbReference type="ARBA" id="ARBA00012012"/>
    </source>
</evidence>
<dbReference type="Pfam" id="PF04389">
    <property type="entry name" value="Peptidase_M28"/>
    <property type="match status" value="1"/>
</dbReference>
<evidence type="ECO:0000256" key="5">
    <source>
        <dbReference type="ARBA" id="ARBA00023315"/>
    </source>
</evidence>
<comment type="catalytic activity">
    <reaction evidence="1">
        <text>N-terminal L-glutaminyl-[peptide] = N-terminal 5-oxo-L-prolyl-[peptide] + NH4(+)</text>
        <dbReference type="Rhea" id="RHEA:23652"/>
        <dbReference type="Rhea" id="RHEA-COMP:11736"/>
        <dbReference type="Rhea" id="RHEA-COMP:11846"/>
        <dbReference type="ChEBI" id="CHEBI:28938"/>
        <dbReference type="ChEBI" id="CHEBI:64722"/>
        <dbReference type="ChEBI" id="CHEBI:87215"/>
        <dbReference type="EC" id="2.3.2.5"/>
    </reaction>
</comment>
<dbReference type="InterPro" id="IPR007484">
    <property type="entry name" value="Peptidase_M28"/>
</dbReference>
<dbReference type="InterPro" id="IPR040234">
    <property type="entry name" value="QC/QCL"/>
</dbReference>
<feature type="domain" description="Peptidase M28" evidence="7">
    <location>
        <begin position="97"/>
        <end position="305"/>
    </location>
</feature>